<dbReference type="InterPro" id="IPR002109">
    <property type="entry name" value="Glutaredoxin"/>
</dbReference>
<dbReference type="AlphaFoldDB" id="A0AB38D2B2"/>
<name>A0AB38D2B2_9MYCO</name>
<comment type="caution">
    <text evidence="2">The sequence shown here is derived from an EMBL/GenBank/DDBJ whole genome shotgun (WGS) entry which is preliminary data.</text>
</comment>
<organism evidence="2 3">
    <name type="scientific">Mycobacteroides abscessus subsp. abscessus</name>
    <dbReference type="NCBI Taxonomy" id="1185650"/>
    <lineage>
        <taxon>Bacteria</taxon>
        <taxon>Bacillati</taxon>
        <taxon>Actinomycetota</taxon>
        <taxon>Actinomycetes</taxon>
        <taxon>Mycobacteriales</taxon>
        <taxon>Mycobacteriaceae</taxon>
        <taxon>Mycobacteroides</taxon>
        <taxon>Mycobacteroides abscessus</taxon>
    </lineage>
</organism>
<accession>A0AB38D2B2</accession>
<gene>
    <name evidence="2" type="ORF">SAMEA2070301_03953</name>
</gene>
<dbReference type="Gene3D" id="3.40.30.10">
    <property type="entry name" value="Glutaredoxin"/>
    <property type="match status" value="1"/>
</dbReference>
<evidence type="ECO:0000313" key="3">
    <source>
        <dbReference type="Proteomes" id="UP000185210"/>
    </source>
</evidence>
<dbReference type="Proteomes" id="UP000185210">
    <property type="component" value="Unassembled WGS sequence"/>
</dbReference>
<dbReference type="EMBL" id="FSHM01000006">
    <property type="protein sequence ID" value="SIB52565.1"/>
    <property type="molecule type" value="Genomic_DNA"/>
</dbReference>
<sequence length="86" mass="9138">MNAILFTQPGCGACVFVAKDLDAAGIEFVARDVRTDADAAAELVAMFSVRHPGRIPTTPVVVTDTEMLFGAGEIHQHIRNLARTAA</sequence>
<evidence type="ECO:0000259" key="1">
    <source>
        <dbReference type="Pfam" id="PF00462"/>
    </source>
</evidence>
<dbReference type="InterPro" id="IPR036249">
    <property type="entry name" value="Thioredoxin-like_sf"/>
</dbReference>
<dbReference type="RefSeq" id="WP_234812461.1">
    <property type="nucleotide sequence ID" value="NZ_CAACXP010000004.1"/>
</dbReference>
<feature type="domain" description="Glutaredoxin" evidence="1">
    <location>
        <begin position="4"/>
        <end position="66"/>
    </location>
</feature>
<dbReference type="Pfam" id="PF00462">
    <property type="entry name" value="Glutaredoxin"/>
    <property type="match status" value="1"/>
</dbReference>
<reference evidence="2 3" key="1">
    <citation type="submission" date="2016-11" db="EMBL/GenBank/DDBJ databases">
        <authorList>
            <consortium name="Pathogen Informatics"/>
        </authorList>
    </citation>
    <scope>NUCLEOTIDE SEQUENCE [LARGE SCALE GENOMIC DNA]</scope>
    <source>
        <strain evidence="2 3">104</strain>
    </source>
</reference>
<proteinExistence type="predicted"/>
<dbReference type="SUPFAM" id="SSF52833">
    <property type="entry name" value="Thioredoxin-like"/>
    <property type="match status" value="1"/>
</dbReference>
<protein>
    <submittedName>
        <fullName evidence="2">Glutaredoxin</fullName>
    </submittedName>
</protein>
<evidence type="ECO:0000313" key="2">
    <source>
        <dbReference type="EMBL" id="SIB52565.1"/>
    </source>
</evidence>
<dbReference type="PROSITE" id="PS51354">
    <property type="entry name" value="GLUTAREDOXIN_2"/>
    <property type="match status" value="1"/>
</dbReference>
<dbReference type="CDD" id="cd02976">
    <property type="entry name" value="NrdH"/>
    <property type="match status" value="1"/>
</dbReference>